<name>A0A4P9YQP1_ROZAC</name>
<gene>
    <name evidence="1" type="ORF">ROZALSC1DRAFT_20053</name>
</gene>
<evidence type="ECO:0000313" key="2">
    <source>
        <dbReference type="Proteomes" id="UP000281549"/>
    </source>
</evidence>
<dbReference type="InterPro" id="IPR032675">
    <property type="entry name" value="LRR_dom_sf"/>
</dbReference>
<dbReference type="Proteomes" id="UP000281549">
    <property type="component" value="Unassembled WGS sequence"/>
</dbReference>
<proteinExistence type="predicted"/>
<sequence length="289" mass="33374">MKFNSLMKFLFSTNLSFVYNSASRAYQARFLASFLQSLWGKPSEEAAVTSQWTSRRSNRSHRGSIPVHKKSISITEDINPCNSYYWQGSTPGVHIRQDQRVPIHDDEIRYLIRLCKLRGLSLSYTEITFKGMKYLSHHAQFKDTLEVLKLAGIEGLDDSWLPLVQTFTNLNVLNITDTLINIEGLIKIVSPFAKESKLSTIQCSPCLLSNLISKRTEYLSLADKLIMDKSEISVCDKKTLKSQLVYFKRIYPEVVMKFNNDYGEEHMRTYLCSLIDKRAAEETLWRIME</sequence>
<dbReference type="EMBL" id="ML004915">
    <property type="protein sequence ID" value="RKP22004.1"/>
    <property type="molecule type" value="Genomic_DNA"/>
</dbReference>
<reference evidence="2" key="1">
    <citation type="journal article" date="2018" name="Nat. Microbiol.">
        <title>Leveraging single-cell genomics to expand the fungal tree of life.</title>
        <authorList>
            <person name="Ahrendt S.R."/>
            <person name="Quandt C.A."/>
            <person name="Ciobanu D."/>
            <person name="Clum A."/>
            <person name="Salamov A."/>
            <person name="Andreopoulos B."/>
            <person name="Cheng J.F."/>
            <person name="Woyke T."/>
            <person name="Pelin A."/>
            <person name="Henrissat B."/>
            <person name="Reynolds N.K."/>
            <person name="Benny G.L."/>
            <person name="Smith M.E."/>
            <person name="James T.Y."/>
            <person name="Grigoriev I.V."/>
        </authorList>
    </citation>
    <scope>NUCLEOTIDE SEQUENCE [LARGE SCALE GENOMIC DNA]</scope>
    <source>
        <strain evidence="2">CSF55</strain>
    </source>
</reference>
<accession>A0A4P9YQP1</accession>
<dbReference type="SUPFAM" id="SSF52047">
    <property type="entry name" value="RNI-like"/>
    <property type="match status" value="1"/>
</dbReference>
<protein>
    <submittedName>
        <fullName evidence="1">Uncharacterized protein</fullName>
    </submittedName>
</protein>
<evidence type="ECO:0000313" key="1">
    <source>
        <dbReference type="EMBL" id="RKP22004.1"/>
    </source>
</evidence>
<dbReference type="Gene3D" id="3.80.10.10">
    <property type="entry name" value="Ribonuclease Inhibitor"/>
    <property type="match status" value="1"/>
</dbReference>
<organism evidence="1 2">
    <name type="scientific">Rozella allomycis (strain CSF55)</name>
    <dbReference type="NCBI Taxonomy" id="988480"/>
    <lineage>
        <taxon>Eukaryota</taxon>
        <taxon>Fungi</taxon>
        <taxon>Fungi incertae sedis</taxon>
        <taxon>Cryptomycota</taxon>
        <taxon>Cryptomycota incertae sedis</taxon>
        <taxon>Rozella</taxon>
    </lineage>
</organism>
<dbReference type="AlphaFoldDB" id="A0A4P9YQP1"/>